<keyword evidence="2" id="KW-1185">Reference proteome</keyword>
<reference evidence="2" key="1">
    <citation type="submission" date="2020-10" db="EMBL/GenBank/DDBJ databases">
        <title>Genome-based taxonomic classification of the species Anabaenopsis elenkinii.</title>
        <authorList>
            <person name="Delbaje E."/>
            <person name="Andreote A.P.D."/>
            <person name="Pellegrinetti T.A."/>
            <person name="Cruz R.B."/>
            <person name="Branco L.H.Z."/>
            <person name="Fiore M.F."/>
        </authorList>
    </citation>
    <scope>NUCLEOTIDE SEQUENCE [LARGE SCALE GENOMIC DNA]</scope>
    <source>
        <strain evidence="2">CCIBt3563</strain>
    </source>
</reference>
<dbReference type="KEGG" id="aee:IM676_07855"/>
<organism evidence="1 2">
    <name type="scientific">Anabaenopsis elenkinii CCIBt3563</name>
    <dbReference type="NCBI Taxonomy" id="2779889"/>
    <lineage>
        <taxon>Bacteria</taxon>
        <taxon>Bacillati</taxon>
        <taxon>Cyanobacteriota</taxon>
        <taxon>Cyanophyceae</taxon>
        <taxon>Nostocales</taxon>
        <taxon>Nodulariaceae</taxon>
        <taxon>Anabaenopsis</taxon>
    </lineage>
</organism>
<dbReference type="InterPro" id="IPR047881">
    <property type="entry name" value="LktA_repeat"/>
</dbReference>
<dbReference type="NCBIfam" id="NF012206">
    <property type="entry name" value="LktA_tand_53"/>
    <property type="match status" value="15"/>
</dbReference>
<dbReference type="RefSeq" id="WP_200989672.1">
    <property type="nucleotide sequence ID" value="NZ_CP063311.1"/>
</dbReference>
<evidence type="ECO:0000313" key="1">
    <source>
        <dbReference type="EMBL" id="QOV24150.1"/>
    </source>
</evidence>
<proteinExistence type="predicted"/>
<accession>A0A7S6U097</accession>
<dbReference type="Proteomes" id="UP000593846">
    <property type="component" value="Chromosome"/>
</dbReference>
<protein>
    <submittedName>
        <fullName evidence="1">Uncharacterized protein</fullName>
    </submittedName>
</protein>
<sequence length="3640" mass="374135">MAIGAALISNLVNSQAQAYIDYSTTTPGVVTVGGDISITAKDTAGIEATSTIVSKSVTTNDGGLGIIQNYLNYLDDYEYTTASGTKLLIPLINKVRLAADYSRGGDGGSVYRFLGTDLDLIVDLGTEDYTNTSRWQKITQETADYVPNIGNISDSDAKAVGAMVVRNDVRSQVGSWINKAQITADSISIKAEESAIITANTESEITASGGSFYGSGTVVAGGGIAVTNLVLSQAEAYISNSTINSTGNVNITADNKSIIDATLLSSLSTGDTGGSGVLAFNSIGWKPQNVFANALDTLIGDPLISGALSGEQPASVKAYIRNTEVNVEGNLFVSAISEVKINATVSNAADSTASALYGASGKSAGLILASNKLSSNVEAYIDYDSVYRGKRIVNVAGELTIAAQDNAGIYANSKIVSSSTTTNDGGAALLQEGINDRLKVDFRSLEGQRTVKFGDRVRLTDDYDSELGKPGSVYEYMGTTATLDLSNENYSDKGYWKQVPETQLVPQGLNLAYGGDSDAVGVGGLVVLNDVKSNVVAYINRGEVTAGEITLKSLETSEISATADITATASGGTVMGKGNVLAASGVIATNLILSDSQAYISESNVNTGNLTLDAQNTSHINAQTLNTISSGDTGVGVTMAFNTIGWKSQKFFMFQAIDTLLGDPVIADAFNSQQPAKVHAFLFNTTVNATGDISLTATNDAQINATISNNSTSVATAFADASSKSMGFVVANNMVNTDAKAYIDYNRSNLQLNTVNATGSMTISAVDEAHIVADSTLQALSSTTNNPGLVITTLFDNILSGSYQYTTKSGQRDVKNSQIVRVDDEYTNGGDAGGFYQFVGTDAEGENLDLGTVDYSSGKWEKIPLDSAVDDALAWGNKYVGLSITGSDSMGIGGLIVRNDVRGGVESFIKQATMTVADVSVSALENATIKATDTSTVEAIGGSIIASSSSIAVNGIIANNLVLSDAKAYITGSNITTNIGGVTVDAQNTSIIDAEITSNTTSKGVSVGVTLAFNTIGWQPQNFLFNTIDTLFGSSIGTADLAEVQAYILNSSIQSAGGLTVTASSEANISANIGTSSTAIVGTLQTESSNTSVSVGAVVALNKVGTLSRAYLENTPTVRANNGSVRVEVSNTSTIDANVKAPSLAVGVGAASTNTVSVGFSAARNEILNNTEAYIKNGSVTATNGSVTVSAQQNAAIEASSIASSIAVAVSLNSGQNAIGFSGGGALAFNLIRGKANAYLDNAPVVATGTGENQGVVTISATNDGSITAKVTSLSVAVAASQGFTPGASIGASVARNLIGWNEYSQTTPNPFEVQAYALNSAITAAKGITLSATSNTFIDATVAVTSVAVGLSLQGNGLGLSAAGLEATNKIATRTNAYIDGAGTTAITAQGGNLTVKAADTSRITGDAQAVSVGASLSGGKVSGSISLGLSLASNYIDNQVTAYIKDVHATITGSVILQANTLEDQSKFNHRYDISQTKALMIGDRVKTADDKVYRFLGEAYNYTTESTTPDDLVNITAGNIIKLANDYAGGGTGGGFYQAKVNINGIDLSVEDYSNTGRWQLVTHNLAEENYNDGSRWRQETAISATSIAASVAAAVASKAGFAVSGAGATADNIILSKNNAYIDNSRIINAVNVELTSQNSASVDAMILAASGALAFGGKLGAAASVGVGVANNAITQEIQAYINNSQVTASGNLHQRAISDAVILATVFAGSFAVAGGGKVGVGLGGAGVSAENKINSKVNSYIASTATAPITVTAKEVKLIADDSSTIESFTGAASLAASFAGTAGVSLSIGVSLAQNTITSEVTAYTSNANVTTNTGALMALVKEAASIQASSIAASLAAGLAGTAGIAVSGAGARADNIITYKNNAYINRGTITSAGDITLRSENTSKIDALIVAASGAVGGGGTAGVGVSIGAAVAENKITGEVQAYINNANVTATGNLHQSAIADTDISATVAAGSFAVAAAGTAGVGLSGAGVSAENKINSKVNSYIASTVTAPITVTAKEVKLIADDSSTIESFTGAASLAASFAGAGAVSVSIGVSLARNTIKNEVLAYLQKVNLKTTNGEVALSAKETAQIKTTSVAAALAVGVSSLGVALSGAGAEGTNVVANRVGAYVVSSNVETAGVGGDVVVKADSNVNLSAVVGAAAGSLGGGLVAAAGAMGVSLARNLIGFDGVQDSTGYKNQVLAYVEGSTVTATGDVRVAATGVESVKSIAFAGAVAVAAGIGGAAAGSGAAVTNKMASRVYAYLQNTGVINLGSVEVKANSHSEVTKASAMGVAVAASVAGLSVAASLVVNEISNDIQAYIHSNAARTIESLKDITVNATAAQAHINDVDAVSASVAAGALAVSGGGINISNTVANNVTSRVTGLMTLVSGEDVSILAHEDAQVTGEAKAATAAGGAVALALGVALVKNQVRSTVESFVDNDPTRVWAASATPLSITAKNTTITANAVSHIPQTLSIGIAAAAGIGAGVTANKAISNITTVVRAFTEGVTLNALGNVEIKATGDNKVRTDAKGGALGALAAGAMIAEITLGKGNNVNEVTATLGNGSVVNGRLLTIEASGVSDLLPESIAAGAGVVTGLGASSTVTNDYSTLARIGDNTTINLKSLFVTSNLKQKVDGSADSYAVALAAGTGAVVENLVTSKTNVDIGANSNITADNLAIAAVNRLIKEAYTSDGEANLRTGSAGAGVVSVLKSSTAVGTSTNPLEAVVNIGKNTNITVKGTNANRGVFRIETLTDVSAIDKVEVDTFSGFSVAVGLSEVNAQTRSGINIDTATLENKSGDMYLTSRSNGETFVSTDIFSASAFSGVAAANAKTRVDATQQITVKDALLKGSDIYLFTGRDSFAVPNLLESSANGQITTVSFGPSFSIPDVKAKINEVNRIDISGKTIIRALEDVTLVANEGIGGRQRAQTDGSVVNISLVPFGFDVPNGADVDSSNQVNISNDVLIEAGINNKSTVQIKPVTVGGVQQLNPARLDTKLNRQGIANNQLTDAEKSDLGLDAETKYEYKALNLDSLSLSIYTGTLVRVIRGANSGGRVGHYYRYIPITDPAPDAVMLEKENYGDTQRWEHLGTSPVLTDKTVYDSDTTVKFKNSLQNKFYVVKPTELDDVTLTYASLGNLLIEQRNQVLDWMGSHGTDPEAIARYEVQLAAIDQAIADSGLIDPETGFVKEQLDLLFVNLPNIYAAPGSIFIEADGAGSKYQPLINNKKLIARSGAEIRVTNQSPFTLNVNDAIIRDNKRIKIIDGEYTVLQPGNIYFNNSPLTQVNNTSPKNISIVQDAFPNSQYDLGEITIPSADQDIYILGDVINEAGDLFIDNREGSIHVSGQIRAAAITINAARNFNLNTNGWFHTNRDPRQYLNLDITRAAVYDPWGKPDAKTYFDAGDIEGQDLQSAINENRSRILAQGLISITARYLNVNGIIQSGVTTIELDIAPDFNPGNHITNFTDDNGRTIRGISFGEDQVPVDGYFDPNQQAIILDDIIPKGGQITIAGQIFSTGNGQLRVANGYTNLDINNQSPYKLILNNIDTTTNRKGKITIIDTETLKKTEYTLDAEGIQTVNYQGVHNTVSNAIDYNLVNQVTNGVNDQIKYQPTPNKFYLWTEGQEKTGIYIFKYENRTYALTKNMIYDI</sequence>
<name>A0A7S6U097_9CYAN</name>
<dbReference type="EMBL" id="CP063311">
    <property type="protein sequence ID" value="QOV24150.1"/>
    <property type="molecule type" value="Genomic_DNA"/>
</dbReference>
<gene>
    <name evidence="1" type="ORF">IM676_07855</name>
</gene>
<evidence type="ECO:0000313" key="2">
    <source>
        <dbReference type="Proteomes" id="UP000593846"/>
    </source>
</evidence>